<feature type="transmembrane region" description="Helical" evidence="10">
    <location>
        <begin position="255"/>
        <end position="278"/>
    </location>
</feature>
<dbReference type="GO" id="GO:0065002">
    <property type="term" value="P:intracellular protein transmembrane transport"/>
    <property type="evidence" value="ECO:0007669"/>
    <property type="project" value="UniProtKB-UniRule"/>
</dbReference>
<evidence type="ECO:0000256" key="1">
    <source>
        <dbReference type="ARBA" id="ARBA00004651"/>
    </source>
</evidence>
<keyword evidence="3 10" id="KW-1003">Cell membrane</keyword>
<evidence type="ECO:0000256" key="6">
    <source>
        <dbReference type="ARBA" id="ARBA00022927"/>
    </source>
</evidence>
<keyword evidence="6 10" id="KW-0653">Protein transport</keyword>
<sequence length="284" mass="31663">MKNIFAFISLFFVAGALASLLVFGLRFGIDLTGGAILEAEYKESRPSMEDVSKSLQDAGLASFTVQPIGERGIVVRLKEIPQETHALILEKLGAKAQENRFESIGPVIGKELRSKTVWFTILSLLLIVMYIAFAFRRTVEYMRPWQWSVSALVSLSHNLLISLGALAALGRFRGMEVDIPIVVALLTVVGYSINDTIVVFDRIRENLMRHRGLDFEDTVQKSVRETFSRSFNTSFTTVLVLLVIVFLGGETLRPFALTLIIGIAAGTYASLFFAPWILKILRRT</sequence>
<feature type="transmembrane region" description="Helical" evidence="10">
    <location>
        <begin position="147"/>
        <end position="169"/>
    </location>
</feature>
<keyword evidence="4" id="KW-0997">Cell inner membrane</keyword>
<evidence type="ECO:0000256" key="3">
    <source>
        <dbReference type="ARBA" id="ARBA00022475"/>
    </source>
</evidence>
<dbReference type="SUPFAM" id="SSF82866">
    <property type="entry name" value="Multidrug efflux transporter AcrB transmembrane domain"/>
    <property type="match status" value="1"/>
</dbReference>
<evidence type="ECO:0000259" key="11">
    <source>
        <dbReference type="PROSITE" id="PS50156"/>
    </source>
</evidence>
<dbReference type="GO" id="GO:0043952">
    <property type="term" value="P:protein transport by the Sec complex"/>
    <property type="evidence" value="ECO:0007669"/>
    <property type="project" value="UniProtKB-UniRule"/>
</dbReference>
<reference evidence="12 13" key="1">
    <citation type="journal article" date="2016" name="Nat. Commun.">
        <title>Thousands of microbial genomes shed light on interconnected biogeochemical processes in an aquifer system.</title>
        <authorList>
            <person name="Anantharaman K."/>
            <person name="Brown C.T."/>
            <person name="Hug L.A."/>
            <person name="Sharon I."/>
            <person name="Castelle C.J."/>
            <person name="Probst A.J."/>
            <person name="Thomas B.C."/>
            <person name="Singh A."/>
            <person name="Wilkins M.J."/>
            <person name="Karaoz U."/>
            <person name="Brodie E.L."/>
            <person name="Williams K.H."/>
            <person name="Hubbard S.S."/>
            <person name="Banfield J.F."/>
        </authorList>
    </citation>
    <scope>NUCLEOTIDE SEQUENCE [LARGE SCALE GENOMIC DNA]</scope>
</reference>
<accession>A0A1G2R2M1</accession>
<comment type="caution">
    <text evidence="12">The sequence shown here is derived from an EMBL/GenBank/DDBJ whole genome shotgun (WGS) entry which is preliminary data.</text>
</comment>
<dbReference type="Pfam" id="PF07549">
    <property type="entry name" value="Sec_GG"/>
    <property type="match status" value="1"/>
</dbReference>
<name>A0A1G2R2M1_9BACT</name>
<dbReference type="GO" id="GO:0015450">
    <property type="term" value="F:protein-transporting ATPase activity"/>
    <property type="evidence" value="ECO:0007669"/>
    <property type="project" value="InterPro"/>
</dbReference>
<dbReference type="Proteomes" id="UP000176901">
    <property type="component" value="Unassembled WGS sequence"/>
</dbReference>
<evidence type="ECO:0000313" key="13">
    <source>
        <dbReference type="Proteomes" id="UP000176901"/>
    </source>
</evidence>
<comment type="similarity">
    <text evidence="10">Belongs to the SecD/SecF family. SecF subfamily.</text>
</comment>
<dbReference type="InterPro" id="IPR005665">
    <property type="entry name" value="SecF_bac"/>
</dbReference>
<keyword evidence="8 10" id="KW-0811">Translocation</keyword>
<proteinExistence type="inferred from homology"/>
<evidence type="ECO:0000313" key="12">
    <source>
        <dbReference type="EMBL" id="OHA67105.1"/>
    </source>
</evidence>
<dbReference type="PANTHER" id="PTHR30081">
    <property type="entry name" value="PROTEIN-EXPORT MEMBRANE PROTEIN SEC"/>
    <property type="match status" value="1"/>
</dbReference>
<dbReference type="HAMAP" id="MF_01464_B">
    <property type="entry name" value="SecF_B"/>
    <property type="match status" value="1"/>
</dbReference>
<keyword evidence="5 10" id="KW-0812">Transmembrane</keyword>
<feature type="transmembrane region" description="Helical" evidence="10">
    <location>
        <begin position="181"/>
        <end position="200"/>
    </location>
</feature>
<dbReference type="Gene3D" id="1.20.1640.10">
    <property type="entry name" value="Multidrug efflux transporter AcrB transmembrane domain"/>
    <property type="match status" value="1"/>
</dbReference>
<evidence type="ECO:0000256" key="7">
    <source>
        <dbReference type="ARBA" id="ARBA00022989"/>
    </source>
</evidence>
<comment type="function">
    <text evidence="10">Part of the Sec protein translocase complex. Interacts with the SecYEG preprotein conducting channel. SecDF uses the proton motive force (PMF) to complete protein translocation after the ATP-dependent function of SecA.</text>
</comment>
<comment type="subunit">
    <text evidence="10">Forms a complex with SecD. Part of the essential Sec protein translocation apparatus which comprises SecA, SecYEG and auxiliary proteins SecDF. Other proteins may also be involved.</text>
</comment>
<dbReference type="GO" id="GO:0005886">
    <property type="term" value="C:plasma membrane"/>
    <property type="evidence" value="ECO:0007669"/>
    <property type="project" value="UniProtKB-SubCell"/>
</dbReference>
<gene>
    <name evidence="10" type="primary">secF</name>
    <name evidence="12" type="ORF">A3C82_02535</name>
</gene>
<dbReference type="PRINTS" id="PR01755">
    <property type="entry name" value="SECFTRNLCASE"/>
</dbReference>
<comment type="caution">
    <text evidence="10">Lacks conserved residue(s) required for the propagation of feature annotation.</text>
</comment>
<dbReference type="EMBL" id="MHTW01000018">
    <property type="protein sequence ID" value="OHA67105.1"/>
    <property type="molecule type" value="Genomic_DNA"/>
</dbReference>
<dbReference type="InterPro" id="IPR022646">
    <property type="entry name" value="SecD/SecF_CS"/>
</dbReference>
<feature type="transmembrane region" description="Helical" evidence="10">
    <location>
        <begin position="116"/>
        <end position="135"/>
    </location>
</feature>
<dbReference type="NCBIfam" id="TIGR00966">
    <property type="entry name" value="transloc_SecF"/>
    <property type="match status" value="1"/>
</dbReference>
<evidence type="ECO:0000256" key="9">
    <source>
        <dbReference type="ARBA" id="ARBA00023136"/>
    </source>
</evidence>
<feature type="transmembrane region" description="Helical" evidence="10">
    <location>
        <begin position="231"/>
        <end position="249"/>
    </location>
</feature>
<dbReference type="InterPro" id="IPR048634">
    <property type="entry name" value="SecD_SecF_C"/>
</dbReference>
<dbReference type="InterPro" id="IPR000731">
    <property type="entry name" value="SSD"/>
</dbReference>
<dbReference type="PANTHER" id="PTHR30081:SF8">
    <property type="entry name" value="PROTEIN TRANSLOCASE SUBUNIT SECF"/>
    <property type="match status" value="1"/>
</dbReference>
<evidence type="ECO:0000256" key="5">
    <source>
        <dbReference type="ARBA" id="ARBA00022692"/>
    </source>
</evidence>
<evidence type="ECO:0000256" key="8">
    <source>
        <dbReference type="ARBA" id="ARBA00023010"/>
    </source>
</evidence>
<dbReference type="Pfam" id="PF02355">
    <property type="entry name" value="SecD_SecF_C"/>
    <property type="match status" value="1"/>
</dbReference>
<evidence type="ECO:0000256" key="10">
    <source>
        <dbReference type="HAMAP-Rule" id="MF_01464"/>
    </source>
</evidence>
<dbReference type="InterPro" id="IPR022813">
    <property type="entry name" value="SecD/SecF_arch_bac"/>
</dbReference>
<keyword evidence="7 10" id="KW-1133">Transmembrane helix</keyword>
<dbReference type="InterPro" id="IPR022645">
    <property type="entry name" value="SecD/SecF_bac"/>
</dbReference>
<comment type="subcellular location">
    <subcellularLocation>
        <location evidence="1 10">Cell membrane</location>
        <topology evidence="1 10">Multi-pass membrane protein</topology>
    </subcellularLocation>
</comment>
<feature type="domain" description="SSD" evidence="11">
    <location>
        <begin position="116"/>
        <end position="280"/>
    </location>
</feature>
<keyword evidence="9 10" id="KW-0472">Membrane</keyword>
<dbReference type="PROSITE" id="PS50156">
    <property type="entry name" value="SSD"/>
    <property type="match status" value="1"/>
</dbReference>
<organism evidence="12 13">
    <name type="scientific">Candidatus Wildermuthbacteria bacterium RIFCSPHIGHO2_02_FULL_47_12</name>
    <dbReference type="NCBI Taxonomy" id="1802451"/>
    <lineage>
        <taxon>Bacteria</taxon>
        <taxon>Candidatus Wildermuthiibacteriota</taxon>
    </lineage>
</organism>
<evidence type="ECO:0000256" key="4">
    <source>
        <dbReference type="ARBA" id="ARBA00022519"/>
    </source>
</evidence>
<dbReference type="STRING" id="1802451.A3C82_02535"/>
<dbReference type="AlphaFoldDB" id="A0A1G2R2M1"/>
<dbReference type="GO" id="GO:0006605">
    <property type="term" value="P:protein targeting"/>
    <property type="evidence" value="ECO:0007669"/>
    <property type="project" value="UniProtKB-UniRule"/>
</dbReference>
<protein>
    <recommendedName>
        <fullName evidence="10">Protein-export membrane protein SecF</fullName>
    </recommendedName>
</protein>
<keyword evidence="2 10" id="KW-0813">Transport</keyword>
<evidence type="ECO:0000256" key="2">
    <source>
        <dbReference type="ARBA" id="ARBA00022448"/>
    </source>
</evidence>